<keyword evidence="1" id="KW-0378">Hydrolase</keyword>
<accession>A0ABX5QV12</accession>
<dbReference type="EMBL" id="CP026721">
    <property type="protein sequence ID" value="QAV34152.1"/>
    <property type="molecule type" value="Genomic_DNA"/>
</dbReference>
<evidence type="ECO:0000313" key="6">
    <source>
        <dbReference type="EMBL" id="QAV34152.1"/>
    </source>
</evidence>
<evidence type="ECO:0000313" key="7">
    <source>
        <dbReference type="Proteomes" id="UP000288947"/>
    </source>
</evidence>
<organism evidence="6 7">
    <name type="scientific">Fervidobacterium changbaicum</name>
    <dbReference type="NCBI Taxonomy" id="310769"/>
    <lineage>
        <taxon>Bacteria</taxon>
        <taxon>Thermotogati</taxon>
        <taxon>Thermotogota</taxon>
        <taxon>Thermotogae</taxon>
        <taxon>Thermotogales</taxon>
        <taxon>Fervidobacteriaceae</taxon>
        <taxon>Fervidobacterium</taxon>
    </lineage>
</organism>
<dbReference type="Proteomes" id="UP000288947">
    <property type="component" value="Chromosome"/>
</dbReference>
<protein>
    <recommendedName>
        <fullName evidence="2">protein-glutamate methylesterase</fullName>
        <ecNumber evidence="2">3.1.1.61</ecNumber>
    </recommendedName>
</protein>
<evidence type="ECO:0000256" key="4">
    <source>
        <dbReference type="PROSITE-ProRule" id="PRU00050"/>
    </source>
</evidence>
<dbReference type="PANTHER" id="PTHR42872:SF6">
    <property type="entry name" value="PROTEIN-GLUTAMATE METHYLESTERASE_PROTEIN-GLUTAMINE GLUTAMINASE"/>
    <property type="match status" value="1"/>
</dbReference>
<dbReference type="PROSITE" id="PS50122">
    <property type="entry name" value="CHEB"/>
    <property type="match status" value="1"/>
</dbReference>
<comment type="catalytic activity">
    <reaction evidence="3">
        <text>[protein]-L-glutamate 5-O-methyl ester + H2O = L-glutamyl-[protein] + methanol + H(+)</text>
        <dbReference type="Rhea" id="RHEA:23236"/>
        <dbReference type="Rhea" id="RHEA-COMP:10208"/>
        <dbReference type="Rhea" id="RHEA-COMP:10311"/>
        <dbReference type="ChEBI" id="CHEBI:15377"/>
        <dbReference type="ChEBI" id="CHEBI:15378"/>
        <dbReference type="ChEBI" id="CHEBI:17790"/>
        <dbReference type="ChEBI" id="CHEBI:29973"/>
        <dbReference type="ChEBI" id="CHEBI:82795"/>
        <dbReference type="EC" id="3.1.1.61"/>
    </reaction>
</comment>
<dbReference type="EC" id="3.1.1.61" evidence="2"/>
<dbReference type="InterPro" id="IPR000673">
    <property type="entry name" value="Sig_transdc_resp-reg_Me-estase"/>
</dbReference>
<evidence type="ECO:0000256" key="3">
    <source>
        <dbReference type="ARBA" id="ARBA00048267"/>
    </source>
</evidence>
<gene>
    <name evidence="6" type="ORF">CBS1_04165</name>
</gene>
<evidence type="ECO:0000259" key="5">
    <source>
        <dbReference type="PROSITE" id="PS50122"/>
    </source>
</evidence>
<feature type="domain" description="CheB-type methylesterase" evidence="5">
    <location>
        <begin position="14"/>
        <end position="155"/>
    </location>
</feature>
<dbReference type="Gene3D" id="3.40.50.180">
    <property type="entry name" value="Methylesterase CheB, C-terminal domain"/>
    <property type="match status" value="1"/>
</dbReference>
<dbReference type="PANTHER" id="PTHR42872">
    <property type="entry name" value="PROTEIN-GLUTAMATE METHYLESTERASE/PROTEIN-GLUTAMINE GLUTAMINASE"/>
    <property type="match status" value="1"/>
</dbReference>
<comment type="caution">
    <text evidence="4">Lacks conserved residue(s) required for the propagation of feature annotation.</text>
</comment>
<proteinExistence type="predicted"/>
<dbReference type="SUPFAM" id="SSF52738">
    <property type="entry name" value="Methylesterase CheB, C-terminal domain"/>
    <property type="match status" value="1"/>
</dbReference>
<evidence type="ECO:0000256" key="2">
    <source>
        <dbReference type="ARBA" id="ARBA00039140"/>
    </source>
</evidence>
<evidence type="ECO:0000256" key="1">
    <source>
        <dbReference type="ARBA" id="ARBA00022801"/>
    </source>
</evidence>
<keyword evidence="7" id="KW-1185">Reference proteome</keyword>
<dbReference type="Pfam" id="PF01339">
    <property type="entry name" value="CheB_methylest"/>
    <property type="match status" value="1"/>
</dbReference>
<name>A0ABX5QV12_9BACT</name>
<reference evidence="6 7" key="1">
    <citation type="submission" date="2018-01" db="EMBL/GenBank/DDBJ databases">
        <title>The whole genome sequencing and assembly of Fervidobacterium changbaicum CBS-1 strain.</title>
        <authorList>
            <person name="Kim J.-Y."/>
            <person name="Park M.-K."/>
            <person name="Yi H."/>
            <person name="Bahn Y.-S."/>
            <person name="Kim J.F."/>
            <person name="Lee D.-W."/>
        </authorList>
    </citation>
    <scope>NUCLEOTIDE SEQUENCE [LARGE SCALE GENOMIC DNA]</scope>
    <source>
        <strain evidence="6 7">CBS-1</strain>
    </source>
</reference>
<dbReference type="InterPro" id="IPR035909">
    <property type="entry name" value="CheB_C"/>
</dbReference>
<sequence>MKNQKSASNTKKVIIVGSAGSPSVAVDILKIEEKLNIPVVVVIHFTSSAIPTFAQHIHSETGHDVTIVDGLTILEPGIYLPEGGKDLVFVNEETVTVIDEQTSKESVHPSISALFKSLRKVANPDFTIIVLGGLGNDGAEYVKELKAKGVKFVIEKTPKFPYLPDNIARQLGERYERYEIERIRELIKTINIQNSSEKARKIENHTEGGDGN</sequence>